<protein>
    <recommendedName>
        <fullName evidence="7">Tr-type G domain-containing protein</fullName>
    </recommendedName>
</protein>
<dbReference type="PROSITE" id="PS00301">
    <property type="entry name" value="G_TR_1"/>
    <property type="match status" value="1"/>
</dbReference>
<dbReference type="InterPro" id="IPR031157">
    <property type="entry name" value="G_TR_CS"/>
</dbReference>
<evidence type="ECO:0000313" key="9">
    <source>
        <dbReference type="Proteomes" id="UP001344447"/>
    </source>
</evidence>
<evidence type="ECO:0000256" key="6">
    <source>
        <dbReference type="SAM" id="MobiDB-lite"/>
    </source>
</evidence>
<evidence type="ECO:0000256" key="3">
    <source>
        <dbReference type="ARBA" id="ARBA00022490"/>
    </source>
</evidence>
<dbReference type="PANTHER" id="PTHR23115">
    <property type="entry name" value="TRANSLATION FACTOR"/>
    <property type="match status" value="1"/>
</dbReference>
<keyword evidence="3" id="KW-0963">Cytoplasm</keyword>
<organism evidence="8 9">
    <name type="scientific">Dictyostelium firmibasis</name>
    <dbReference type="NCBI Taxonomy" id="79012"/>
    <lineage>
        <taxon>Eukaryota</taxon>
        <taxon>Amoebozoa</taxon>
        <taxon>Evosea</taxon>
        <taxon>Eumycetozoa</taxon>
        <taxon>Dictyostelia</taxon>
        <taxon>Dictyosteliales</taxon>
        <taxon>Dictyosteliaceae</taxon>
        <taxon>Dictyostelium</taxon>
    </lineage>
</organism>
<accession>A0AAN7U6J3</accession>
<reference evidence="8 9" key="1">
    <citation type="submission" date="2023-11" db="EMBL/GenBank/DDBJ databases">
        <title>Dfirmibasis_genome.</title>
        <authorList>
            <person name="Edelbroek B."/>
            <person name="Kjellin J."/>
            <person name="Jerlstrom-Hultqvist J."/>
            <person name="Soderbom F."/>
        </authorList>
    </citation>
    <scope>NUCLEOTIDE SEQUENCE [LARGE SCALE GENOMIC DNA]</scope>
    <source>
        <strain evidence="8 9">TNS-C-14</strain>
    </source>
</reference>
<dbReference type="FunFam" id="2.40.30.10:FF:000020">
    <property type="entry name" value="Translation elongation factor EF-1"/>
    <property type="match status" value="1"/>
</dbReference>
<dbReference type="Pfam" id="PF03144">
    <property type="entry name" value="GTP_EFTU_D2"/>
    <property type="match status" value="1"/>
</dbReference>
<comment type="subcellular location">
    <subcellularLocation>
        <location evidence="1">Cytoplasm</location>
    </subcellularLocation>
</comment>
<evidence type="ECO:0000313" key="8">
    <source>
        <dbReference type="EMBL" id="KAK5583002.1"/>
    </source>
</evidence>
<dbReference type="Gene3D" id="3.40.50.300">
    <property type="entry name" value="P-loop containing nucleotide triphosphate hydrolases"/>
    <property type="match status" value="1"/>
</dbReference>
<dbReference type="Gene3D" id="2.40.30.10">
    <property type="entry name" value="Translation factors"/>
    <property type="match status" value="2"/>
</dbReference>
<dbReference type="PROSITE" id="PS51722">
    <property type="entry name" value="G_TR_2"/>
    <property type="match status" value="1"/>
</dbReference>
<evidence type="ECO:0000256" key="4">
    <source>
        <dbReference type="ARBA" id="ARBA00022741"/>
    </source>
</evidence>
<dbReference type="SUPFAM" id="SSF50465">
    <property type="entry name" value="EF-Tu/eEF-1alpha/eIF2-gamma C-terminal domain"/>
    <property type="match status" value="1"/>
</dbReference>
<dbReference type="GO" id="GO:0005737">
    <property type="term" value="C:cytoplasm"/>
    <property type="evidence" value="ECO:0007669"/>
    <property type="project" value="UniProtKB-SubCell"/>
</dbReference>
<comment type="similarity">
    <text evidence="2">Belongs to the TRAFAC class translation factor GTPase superfamily. Classic translation factor GTPase family. EF-Tu/EF-1A subfamily.</text>
</comment>
<dbReference type="InterPro" id="IPR050100">
    <property type="entry name" value="TRAFAC_GTPase_members"/>
</dbReference>
<dbReference type="InterPro" id="IPR009001">
    <property type="entry name" value="Transl_elong_EF1A/Init_IF2_C"/>
</dbReference>
<dbReference type="InterPro" id="IPR000795">
    <property type="entry name" value="T_Tr_GTP-bd_dom"/>
</dbReference>
<dbReference type="InterPro" id="IPR027417">
    <property type="entry name" value="P-loop_NTPase"/>
</dbReference>
<dbReference type="GO" id="GO:0003924">
    <property type="term" value="F:GTPase activity"/>
    <property type="evidence" value="ECO:0007669"/>
    <property type="project" value="InterPro"/>
</dbReference>
<dbReference type="GO" id="GO:0005525">
    <property type="term" value="F:GTP binding"/>
    <property type="evidence" value="ECO:0007669"/>
    <property type="project" value="UniProtKB-KW"/>
</dbReference>
<dbReference type="CDD" id="cd01883">
    <property type="entry name" value="EF1_alpha"/>
    <property type="match status" value="1"/>
</dbReference>
<comment type="caution">
    <text evidence="8">The sequence shown here is derived from an EMBL/GenBank/DDBJ whole genome shotgun (WGS) entry which is preliminary data.</text>
</comment>
<sequence>MKLNPNASSFVPKFVAKPAPAPTPAVVDEPSETITTTTTNTNTTSTIVSSIKTEEDLANIKPTESVYKVEDDDIEDDDEEVNEVADKVEQVVKVLPEDSREHLNLVFLGHVDAGKSTLSGSIMVLTGQVDPHTLAKYEREAKENHRESWIYAYIMDTNEEERTKGKTVEVGRAHFETVKKRYTILDAPGHRLYVPNMIVGAAQADVGILVISSKKGEFEAGVDGGQTIEHARLAKMIGIKYLIVFVNKMDEPTVMWSKARYDEITDKLTVHLKKCGWNPKKDFQFIPGSGYGTLNVKDPLAPGVCDWYSGPSLIGTLDNLATFDRNESGALRIPITTSYKDRGIVNVIGKVESGSITVGQSIHIMPGKTKVEVLSLTGDICSFKTARPGENITIALKGIEGDDAIRPGSILAEINRPVPVVSEIEALVFILDMPDERKLFTPNFSAVFHAHTAVEDVTVKSLIATIDTKTSAEIKQKPTFCKVGDAVKCRLVLSRAVCLEEFATNPQLARFTLRDSTKTIAFGKVINIGKKAKEEIARQTKV</sequence>
<dbReference type="AlphaFoldDB" id="A0AAN7U6J3"/>
<evidence type="ECO:0000256" key="2">
    <source>
        <dbReference type="ARBA" id="ARBA00007249"/>
    </source>
</evidence>
<keyword evidence="4" id="KW-0547">Nucleotide-binding</keyword>
<keyword evidence="5" id="KW-0342">GTP-binding</keyword>
<dbReference type="Proteomes" id="UP001344447">
    <property type="component" value="Unassembled WGS sequence"/>
</dbReference>
<evidence type="ECO:0000259" key="7">
    <source>
        <dbReference type="PROSITE" id="PS51722"/>
    </source>
</evidence>
<dbReference type="InterPro" id="IPR009000">
    <property type="entry name" value="Transl_B-barrel_sf"/>
</dbReference>
<proteinExistence type="inferred from homology"/>
<dbReference type="EMBL" id="JAVFKY010000001">
    <property type="protein sequence ID" value="KAK5583002.1"/>
    <property type="molecule type" value="Genomic_DNA"/>
</dbReference>
<dbReference type="InterPro" id="IPR004161">
    <property type="entry name" value="EFTu-like_2"/>
</dbReference>
<dbReference type="SUPFAM" id="SSF50447">
    <property type="entry name" value="Translation proteins"/>
    <property type="match status" value="1"/>
</dbReference>
<dbReference type="PRINTS" id="PR00315">
    <property type="entry name" value="ELONGATNFCT"/>
</dbReference>
<feature type="region of interest" description="Disordered" evidence="6">
    <location>
        <begin position="1"/>
        <end position="28"/>
    </location>
</feature>
<keyword evidence="9" id="KW-1185">Reference proteome</keyword>
<dbReference type="InterPro" id="IPR054696">
    <property type="entry name" value="GTP-eEF1A_C"/>
</dbReference>
<evidence type="ECO:0000256" key="5">
    <source>
        <dbReference type="ARBA" id="ARBA00023134"/>
    </source>
</evidence>
<dbReference type="SUPFAM" id="SSF52540">
    <property type="entry name" value="P-loop containing nucleoside triphosphate hydrolases"/>
    <property type="match status" value="1"/>
</dbReference>
<dbReference type="FunFam" id="3.40.50.300:FF:001202">
    <property type="entry name" value="Translation elongation factor EF-1 subunit alpha"/>
    <property type="match status" value="1"/>
</dbReference>
<dbReference type="CDD" id="cd03704">
    <property type="entry name" value="eRF3_C_III"/>
    <property type="match status" value="1"/>
</dbReference>
<dbReference type="CDD" id="cd04089">
    <property type="entry name" value="eRF3_II"/>
    <property type="match status" value="1"/>
</dbReference>
<gene>
    <name evidence="8" type="ORF">RB653_004592</name>
</gene>
<dbReference type="Pfam" id="PF22594">
    <property type="entry name" value="GTP-eEF1A_C"/>
    <property type="match status" value="1"/>
</dbReference>
<name>A0AAN7U6J3_9MYCE</name>
<feature type="domain" description="Tr-type G" evidence="7">
    <location>
        <begin position="100"/>
        <end position="327"/>
    </location>
</feature>
<dbReference type="Pfam" id="PF00009">
    <property type="entry name" value="GTP_EFTU"/>
    <property type="match status" value="1"/>
</dbReference>
<evidence type="ECO:0000256" key="1">
    <source>
        <dbReference type="ARBA" id="ARBA00004496"/>
    </source>
</evidence>